<dbReference type="EMBL" id="KZ819328">
    <property type="protein sequence ID" value="PWN20294.1"/>
    <property type="molecule type" value="Genomic_DNA"/>
</dbReference>
<accession>A0A316U637</accession>
<dbReference type="RefSeq" id="XP_025347454.1">
    <property type="nucleotide sequence ID" value="XM_025489716.1"/>
</dbReference>
<evidence type="ECO:0008006" key="4">
    <source>
        <dbReference type="Google" id="ProtNLM"/>
    </source>
</evidence>
<evidence type="ECO:0000313" key="2">
    <source>
        <dbReference type="EMBL" id="PWN20294.1"/>
    </source>
</evidence>
<sequence>MPGLSVPSLLKVSVPSLLLLLLVRCCCCCLPAPRLTQGICLSLARPIKGLLRRELRALPGALHFPRMPKPSRCCTDLLPRVSRCRSPTRPHACNTMRAPPSLLPPKVLATAKVQRDKEQHPVCASLCVRSKDPNGLFTDSPRSPSKVQRVNLKFPGAKASFSQLPGRLRKLLRAGRRDCAGLNFD</sequence>
<gene>
    <name evidence="2" type="ORF">BCV69DRAFT_205239</name>
</gene>
<proteinExistence type="predicted"/>
<evidence type="ECO:0000313" key="3">
    <source>
        <dbReference type="Proteomes" id="UP000245942"/>
    </source>
</evidence>
<keyword evidence="3" id="KW-1185">Reference proteome</keyword>
<organism evidence="2 3">
    <name type="scientific">Pseudomicrostroma glucosiphilum</name>
    <dbReference type="NCBI Taxonomy" id="1684307"/>
    <lineage>
        <taxon>Eukaryota</taxon>
        <taxon>Fungi</taxon>
        <taxon>Dikarya</taxon>
        <taxon>Basidiomycota</taxon>
        <taxon>Ustilaginomycotina</taxon>
        <taxon>Exobasidiomycetes</taxon>
        <taxon>Microstromatales</taxon>
        <taxon>Microstromatales incertae sedis</taxon>
        <taxon>Pseudomicrostroma</taxon>
    </lineage>
</organism>
<evidence type="ECO:0000256" key="1">
    <source>
        <dbReference type="SAM" id="SignalP"/>
    </source>
</evidence>
<protein>
    <recommendedName>
        <fullName evidence="4">Secreted protein</fullName>
    </recommendedName>
</protein>
<keyword evidence="1" id="KW-0732">Signal</keyword>
<feature type="chain" id="PRO_5016418724" description="Secreted protein" evidence="1">
    <location>
        <begin position="29"/>
        <end position="185"/>
    </location>
</feature>
<name>A0A316U637_9BASI</name>
<dbReference type="GeneID" id="37011450"/>
<feature type="signal peptide" evidence="1">
    <location>
        <begin position="1"/>
        <end position="28"/>
    </location>
</feature>
<dbReference type="AlphaFoldDB" id="A0A316U637"/>
<dbReference type="Proteomes" id="UP000245942">
    <property type="component" value="Unassembled WGS sequence"/>
</dbReference>
<reference evidence="2 3" key="1">
    <citation type="journal article" date="2018" name="Mol. Biol. Evol.">
        <title>Broad Genomic Sampling Reveals a Smut Pathogenic Ancestry of the Fungal Clade Ustilaginomycotina.</title>
        <authorList>
            <person name="Kijpornyongpan T."/>
            <person name="Mondo S.J."/>
            <person name="Barry K."/>
            <person name="Sandor L."/>
            <person name="Lee J."/>
            <person name="Lipzen A."/>
            <person name="Pangilinan J."/>
            <person name="LaButti K."/>
            <person name="Hainaut M."/>
            <person name="Henrissat B."/>
            <person name="Grigoriev I.V."/>
            <person name="Spatafora J.W."/>
            <person name="Aime M.C."/>
        </authorList>
    </citation>
    <scope>NUCLEOTIDE SEQUENCE [LARGE SCALE GENOMIC DNA]</scope>
    <source>
        <strain evidence="2 3">MCA 4718</strain>
    </source>
</reference>